<dbReference type="Proteomes" id="UP000235023">
    <property type="component" value="Unassembled WGS sequence"/>
</dbReference>
<organism evidence="1 2">
    <name type="scientific">Aspergillus taichungensis</name>
    <dbReference type="NCBI Taxonomy" id="482145"/>
    <lineage>
        <taxon>Eukaryota</taxon>
        <taxon>Fungi</taxon>
        <taxon>Dikarya</taxon>
        <taxon>Ascomycota</taxon>
        <taxon>Pezizomycotina</taxon>
        <taxon>Eurotiomycetes</taxon>
        <taxon>Eurotiomycetidae</taxon>
        <taxon>Eurotiales</taxon>
        <taxon>Aspergillaceae</taxon>
        <taxon>Aspergillus</taxon>
        <taxon>Aspergillus subgen. Circumdati</taxon>
    </lineage>
</organism>
<dbReference type="EMBL" id="KZ559624">
    <property type="protein sequence ID" value="PLN76217.1"/>
    <property type="molecule type" value="Genomic_DNA"/>
</dbReference>
<sequence length="233" mass="26696">MGSYPLHLTWIKSFYYPLSSNKDILHGNQSPWFERQSANVICQPKNHWNIGESSSYLNILCLLPTRIIHISPTWLTCVSRITGYMNETSHQRRDHSRNPAILTTSLSTLVASPTRPASSWWPFSGLCELVNWGIFCLGYYSEIFITSRPSNVSGLSFLTTRPKNTNCPTISEPCPETSDALRRQQVVRGVYHHHCRLVCPPQGTLKQRPSESPRYTLNQATWFTNDYRIALHK</sequence>
<evidence type="ECO:0000313" key="2">
    <source>
        <dbReference type="Proteomes" id="UP000235023"/>
    </source>
</evidence>
<proteinExistence type="predicted"/>
<gene>
    <name evidence="1" type="ORF">BDW42DRAFT_23833</name>
</gene>
<protein>
    <submittedName>
        <fullName evidence="1">Uncharacterized protein</fullName>
    </submittedName>
</protein>
<accession>A0A2J5HGV9</accession>
<keyword evidence="2" id="KW-1185">Reference proteome</keyword>
<dbReference type="AlphaFoldDB" id="A0A2J5HGV9"/>
<name>A0A2J5HGV9_9EURO</name>
<evidence type="ECO:0000313" key="1">
    <source>
        <dbReference type="EMBL" id="PLN76217.1"/>
    </source>
</evidence>
<reference evidence="2" key="1">
    <citation type="submission" date="2017-12" db="EMBL/GenBank/DDBJ databases">
        <authorList>
            <consortium name="DOE Joint Genome Institute"/>
            <person name="Mondo S.J."/>
            <person name="Kjaerbolling I."/>
            <person name="Vesth T.C."/>
            <person name="Frisvad J.C."/>
            <person name="Nybo J.L."/>
            <person name="Theobald S."/>
            <person name="Kuo A."/>
            <person name="Bowyer P."/>
            <person name="Matsuda Y."/>
            <person name="Lyhne E.K."/>
            <person name="Kogle M.E."/>
            <person name="Clum A."/>
            <person name="Lipzen A."/>
            <person name="Salamov A."/>
            <person name="Ngan C.Y."/>
            <person name="Daum C."/>
            <person name="Chiniquy J."/>
            <person name="Barry K."/>
            <person name="LaButti K."/>
            <person name="Haridas S."/>
            <person name="Simmons B.A."/>
            <person name="Magnuson J.K."/>
            <person name="Mortensen U.H."/>
            <person name="Larsen T.O."/>
            <person name="Grigoriev I.V."/>
            <person name="Baker S.E."/>
            <person name="Andersen M.R."/>
            <person name="Nordberg H.P."/>
            <person name="Cantor M.N."/>
            <person name="Hua S.X."/>
        </authorList>
    </citation>
    <scope>NUCLEOTIDE SEQUENCE [LARGE SCALE GENOMIC DNA]</scope>
    <source>
        <strain evidence="2">IBT 19404</strain>
    </source>
</reference>